<evidence type="ECO:0000256" key="11">
    <source>
        <dbReference type="ARBA" id="ARBA00045077"/>
    </source>
</evidence>
<protein>
    <recommendedName>
        <fullName evidence="12">lytic cellulose monooxygenase (C4-dehydrogenating)</fullName>
        <ecNumber evidence="12">1.14.99.56</ecNumber>
    </recommendedName>
</protein>
<keyword evidence="5" id="KW-0186">Copper</keyword>
<keyword evidence="4" id="KW-0560">Oxidoreductase</keyword>
<dbReference type="GO" id="GO:0030245">
    <property type="term" value="P:cellulose catabolic process"/>
    <property type="evidence" value="ECO:0007669"/>
    <property type="project" value="UniProtKB-KW"/>
</dbReference>
<keyword evidence="9" id="KW-0624">Polysaccharide degradation</keyword>
<dbReference type="PANTHER" id="PTHR33353">
    <property type="entry name" value="PUTATIVE (AFU_ORTHOLOGUE AFUA_1G12560)-RELATED"/>
    <property type="match status" value="1"/>
</dbReference>
<feature type="compositionally biased region" description="Polar residues" evidence="13">
    <location>
        <begin position="266"/>
        <end position="275"/>
    </location>
</feature>
<evidence type="ECO:0000256" key="3">
    <source>
        <dbReference type="ARBA" id="ARBA00023001"/>
    </source>
</evidence>
<dbReference type="STRING" id="1314778.A0A5C3PF42"/>
<reference evidence="16 17" key="1">
    <citation type="journal article" date="2019" name="Nat. Ecol. Evol.">
        <title>Megaphylogeny resolves global patterns of mushroom evolution.</title>
        <authorList>
            <person name="Varga T."/>
            <person name="Krizsan K."/>
            <person name="Foldi C."/>
            <person name="Dima B."/>
            <person name="Sanchez-Garcia M."/>
            <person name="Sanchez-Ramirez S."/>
            <person name="Szollosi G.J."/>
            <person name="Szarkandi J.G."/>
            <person name="Papp V."/>
            <person name="Albert L."/>
            <person name="Andreopoulos W."/>
            <person name="Angelini C."/>
            <person name="Antonin V."/>
            <person name="Barry K.W."/>
            <person name="Bougher N.L."/>
            <person name="Buchanan P."/>
            <person name="Buyck B."/>
            <person name="Bense V."/>
            <person name="Catcheside P."/>
            <person name="Chovatia M."/>
            <person name="Cooper J."/>
            <person name="Damon W."/>
            <person name="Desjardin D."/>
            <person name="Finy P."/>
            <person name="Geml J."/>
            <person name="Haridas S."/>
            <person name="Hughes K."/>
            <person name="Justo A."/>
            <person name="Karasinski D."/>
            <person name="Kautmanova I."/>
            <person name="Kiss B."/>
            <person name="Kocsube S."/>
            <person name="Kotiranta H."/>
            <person name="LaButti K.M."/>
            <person name="Lechner B.E."/>
            <person name="Liimatainen K."/>
            <person name="Lipzen A."/>
            <person name="Lukacs Z."/>
            <person name="Mihaltcheva S."/>
            <person name="Morgado L.N."/>
            <person name="Niskanen T."/>
            <person name="Noordeloos M.E."/>
            <person name="Ohm R.A."/>
            <person name="Ortiz-Santana B."/>
            <person name="Ovrebo C."/>
            <person name="Racz N."/>
            <person name="Riley R."/>
            <person name="Savchenko A."/>
            <person name="Shiryaev A."/>
            <person name="Soop K."/>
            <person name="Spirin V."/>
            <person name="Szebenyi C."/>
            <person name="Tomsovsky M."/>
            <person name="Tulloss R.E."/>
            <person name="Uehling J."/>
            <person name="Grigoriev I.V."/>
            <person name="Vagvolgyi C."/>
            <person name="Papp T."/>
            <person name="Martin F.M."/>
            <person name="Miettinen O."/>
            <person name="Hibbett D.S."/>
            <person name="Nagy L.G."/>
        </authorList>
    </citation>
    <scope>NUCLEOTIDE SEQUENCE [LARGE SCALE GENOMIC DNA]</scope>
    <source>
        <strain evidence="16 17">HHB13444</strain>
    </source>
</reference>
<evidence type="ECO:0000256" key="12">
    <source>
        <dbReference type="ARBA" id="ARBA00047174"/>
    </source>
</evidence>
<evidence type="ECO:0000256" key="9">
    <source>
        <dbReference type="ARBA" id="ARBA00023326"/>
    </source>
</evidence>
<evidence type="ECO:0000313" key="16">
    <source>
        <dbReference type="EMBL" id="TFK87228.1"/>
    </source>
</evidence>
<evidence type="ECO:0000256" key="8">
    <source>
        <dbReference type="ARBA" id="ARBA00023277"/>
    </source>
</evidence>
<dbReference type="Gene3D" id="2.70.50.70">
    <property type="match status" value="1"/>
</dbReference>
<evidence type="ECO:0000256" key="13">
    <source>
        <dbReference type="SAM" id="MobiDB-lite"/>
    </source>
</evidence>
<keyword evidence="2" id="KW-0479">Metal-binding</keyword>
<proteinExistence type="inferred from homology"/>
<evidence type="ECO:0000256" key="1">
    <source>
        <dbReference type="ARBA" id="ARBA00001973"/>
    </source>
</evidence>
<evidence type="ECO:0000256" key="6">
    <source>
        <dbReference type="ARBA" id="ARBA00023033"/>
    </source>
</evidence>
<dbReference type="GO" id="GO:0046872">
    <property type="term" value="F:metal ion binding"/>
    <property type="evidence" value="ECO:0007669"/>
    <property type="project" value="UniProtKB-KW"/>
</dbReference>
<dbReference type="AlphaFoldDB" id="A0A5C3PF42"/>
<feature type="signal peptide" evidence="14">
    <location>
        <begin position="1"/>
        <end position="19"/>
    </location>
</feature>
<comment type="similarity">
    <text evidence="10">Belongs to the polysaccharide monooxygenase AA9 family.</text>
</comment>
<keyword evidence="7" id="KW-1015">Disulfide bond</keyword>
<dbReference type="InterPro" id="IPR049892">
    <property type="entry name" value="AA9"/>
</dbReference>
<feature type="compositionally biased region" description="Low complexity" evidence="13">
    <location>
        <begin position="281"/>
        <end position="298"/>
    </location>
</feature>
<sequence length="333" mass="34523">MKCSAVLLALSAALPYVAAHGFVSQVVIDGVAYEGSEPGSDEGPSPIRRVAEIDPVKGASNPDMFCGLKAQVAEVTAPANPGSSFTIQWLGGANQSWPHAIGPLMTYMTSCGEAGCDKLDPSDAQWFKIDQAGKKANGDWVQKDIMARASYSFVLPDNLAPGDYLMRHEIIALHLADSKGGAEFYPSCIQLRIGGSGTGTPDNTVQFPGAYSDTDPGIWDPTVFNDDDKYVFPGPAIANLAATDEQVGAPLASASFHSAVSATATGKAPTKTSGAGPTHVSSPSGTGSSGAAPSANAASSSSKAQCRLKASATASIYPRHYSRIMRRILHISS</sequence>
<dbReference type="Pfam" id="PF03443">
    <property type="entry name" value="AA9"/>
    <property type="match status" value="1"/>
</dbReference>
<accession>A0A5C3PF42</accession>
<evidence type="ECO:0000259" key="15">
    <source>
        <dbReference type="Pfam" id="PF03443"/>
    </source>
</evidence>
<feature type="domain" description="Auxiliary Activity family 9 catalytic" evidence="15">
    <location>
        <begin position="20"/>
        <end position="219"/>
    </location>
</feature>
<keyword evidence="17" id="KW-1185">Reference proteome</keyword>
<evidence type="ECO:0000256" key="10">
    <source>
        <dbReference type="ARBA" id="ARBA00044502"/>
    </source>
</evidence>
<keyword evidence="8" id="KW-0119">Carbohydrate metabolism</keyword>
<dbReference type="CDD" id="cd21175">
    <property type="entry name" value="LPMO_AA9"/>
    <property type="match status" value="1"/>
</dbReference>
<dbReference type="GO" id="GO:0004497">
    <property type="term" value="F:monooxygenase activity"/>
    <property type="evidence" value="ECO:0007669"/>
    <property type="project" value="UniProtKB-KW"/>
</dbReference>
<evidence type="ECO:0000256" key="7">
    <source>
        <dbReference type="ARBA" id="ARBA00023157"/>
    </source>
</evidence>
<feature type="region of interest" description="Disordered" evidence="13">
    <location>
        <begin position="266"/>
        <end position="298"/>
    </location>
</feature>
<dbReference type="InParanoid" id="A0A5C3PF42"/>
<evidence type="ECO:0000256" key="2">
    <source>
        <dbReference type="ARBA" id="ARBA00022723"/>
    </source>
</evidence>
<gene>
    <name evidence="16" type="ORF">K466DRAFT_549058</name>
</gene>
<dbReference type="InterPro" id="IPR005103">
    <property type="entry name" value="AA9_LPMO"/>
</dbReference>
<dbReference type="EC" id="1.14.99.56" evidence="12"/>
<dbReference type="EMBL" id="ML211163">
    <property type="protein sequence ID" value="TFK87228.1"/>
    <property type="molecule type" value="Genomic_DNA"/>
</dbReference>
<dbReference type="Proteomes" id="UP000308197">
    <property type="component" value="Unassembled WGS sequence"/>
</dbReference>
<feature type="chain" id="PRO_5022900140" description="lytic cellulose monooxygenase (C4-dehydrogenating)" evidence="14">
    <location>
        <begin position="20"/>
        <end position="333"/>
    </location>
</feature>
<dbReference type="PANTHER" id="PTHR33353:SF6">
    <property type="entry name" value="ENDOGLUCANASE IV"/>
    <property type="match status" value="1"/>
</dbReference>
<comment type="cofactor">
    <cofactor evidence="1">
        <name>Cu(2+)</name>
        <dbReference type="ChEBI" id="CHEBI:29036"/>
    </cofactor>
</comment>
<keyword evidence="14" id="KW-0732">Signal</keyword>
<organism evidence="16 17">
    <name type="scientific">Polyporus arcularius HHB13444</name>
    <dbReference type="NCBI Taxonomy" id="1314778"/>
    <lineage>
        <taxon>Eukaryota</taxon>
        <taxon>Fungi</taxon>
        <taxon>Dikarya</taxon>
        <taxon>Basidiomycota</taxon>
        <taxon>Agaricomycotina</taxon>
        <taxon>Agaricomycetes</taxon>
        <taxon>Polyporales</taxon>
        <taxon>Polyporaceae</taxon>
        <taxon>Polyporus</taxon>
    </lineage>
</organism>
<evidence type="ECO:0000313" key="17">
    <source>
        <dbReference type="Proteomes" id="UP000308197"/>
    </source>
</evidence>
<evidence type="ECO:0000256" key="5">
    <source>
        <dbReference type="ARBA" id="ARBA00023008"/>
    </source>
</evidence>
<evidence type="ECO:0000256" key="14">
    <source>
        <dbReference type="SAM" id="SignalP"/>
    </source>
</evidence>
<keyword evidence="3" id="KW-0136">Cellulose degradation</keyword>
<comment type="catalytic activity">
    <reaction evidence="11">
        <text>[(1-&gt;4)-beta-D-glucosyl]n+m + reduced acceptor + O2 = 4-dehydro-beta-D-glucosyl-[(1-&gt;4)-beta-D-glucosyl]n-1 + [(1-&gt;4)-beta-D-glucosyl]m + acceptor + H2O.</text>
        <dbReference type="EC" id="1.14.99.56"/>
    </reaction>
</comment>
<keyword evidence="6 16" id="KW-0503">Monooxygenase</keyword>
<evidence type="ECO:0000256" key="4">
    <source>
        <dbReference type="ARBA" id="ARBA00023002"/>
    </source>
</evidence>
<name>A0A5C3PF42_9APHY</name>